<dbReference type="Gene3D" id="2.60.40.10">
    <property type="entry name" value="Immunoglobulins"/>
    <property type="match status" value="1"/>
</dbReference>
<protein>
    <submittedName>
        <fullName evidence="3">IPT/TIG domain-containing protein</fullName>
    </submittedName>
</protein>
<dbReference type="Gene3D" id="2.120.10.30">
    <property type="entry name" value="TolB, C-terminal domain"/>
    <property type="match status" value="1"/>
</dbReference>
<name>A0A412TU12_9BACT</name>
<keyword evidence="1" id="KW-0677">Repeat</keyword>
<dbReference type="RefSeq" id="WP_022161008.1">
    <property type="nucleotide sequence ID" value="NZ_CABJFF010000005.1"/>
</dbReference>
<dbReference type="CDD" id="cd00603">
    <property type="entry name" value="IPT_PCSR"/>
    <property type="match status" value="1"/>
</dbReference>
<feature type="domain" description="IPT/TIG" evidence="2">
    <location>
        <begin position="45"/>
        <end position="129"/>
    </location>
</feature>
<gene>
    <name evidence="4" type="ORF">DWW57_06645</name>
    <name evidence="3" type="ORF">PN645_17850</name>
</gene>
<evidence type="ECO:0000313" key="5">
    <source>
        <dbReference type="Proteomes" id="UP000284243"/>
    </source>
</evidence>
<organism evidence="4 5">
    <name type="scientific">Odoribacter splanchnicus</name>
    <dbReference type="NCBI Taxonomy" id="28118"/>
    <lineage>
        <taxon>Bacteria</taxon>
        <taxon>Pseudomonadati</taxon>
        <taxon>Bacteroidota</taxon>
        <taxon>Bacteroidia</taxon>
        <taxon>Bacteroidales</taxon>
        <taxon>Odoribacteraceae</taxon>
        <taxon>Odoribacter</taxon>
    </lineage>
</organism>
<dbReference type="EMBL" id="QRYC01000006">
    <property type="protein sequence ID" value="RGU57259.1"/>
    <property type="molecule type" value="Genomic_DNA"/>
</dbReference>
<accession>A0A412TU12</accession>
<dbReference type="InterPro" id="IPR001258">
    <property type="entry name" value="NHL_repeat"/>
</dbReference>
<dbReference type="InterPro" id="IPR013783">
    <property type="entry name" value="Ig-like_fold"/>
</dbReference>
<evidence type="ECO:0000313" key="3">
    <source>
        <dbReference type="EMBL" id="MDB9224843.1"/>
    </source>
</evidence>
<evidence type="ECO:0000256" key="1">
    <source>
        <dbReference type="ARBA" id="ARBA00022737"/>
    </source>
</evidence>
<dbReference type="SUPFAM" id="SSF81296">
    <property type="entry name" value="E set domains"/>
    <property type="match status" value="1"/>
</dbReference>
<dbReference type="PANTHER" id="PTHR13833">
    <property type="match status" value="1"/>
</dbReference>
<dbReference type="PANTHER" id="PTHR13833:SF71">
    <property type="entry name" value="NHL DOMAIN-CONTAINING PROTEIN"/>
    <property type="match status" value="1"/>
</dbReference>
<dbReference type="EMBL" id="JAQMRD010000033">
    <property type="protein sequence ID" value="MDB9224843.1"/>
    <property type="molecule type" value="Genomic_DNA"/>
</dbReference>
<dbReference type="InterPro" id="IPR002909">
    <property type="entry name" value="IPT_dom"/>
</dbReference>
<dbReference type="Proteomes" id="UP001212263">
    <property type="component" value="Unassembled WGS sequence"/>
</dbReference>
<sequence>MKDKDVKSKCRNRLCFIPMILVALFLANCQDDEAKMVFDPGIPVQITGFSPDTGGAGTQLVISGRNFGTEKELIKVMVGKSRREASIIGSDGNHIYAVVAARSDTGRIYVEVGAEGSVRKDSSKTEFSYQIQENVSTYSGTGDRETLDGVRLGSSDEAARYDCPHYMTIDDEGVIYVLEGDQEGTADNQGLRIINGDEVTSGFRRSNKDRQGRFRSICFSMSQDTLFLAQDDGDVNKAAFFISTRNNSFQDLTEVVTGTNQCNTVAVNPVTGELFFNSFGRGITYRYNFKEGKVEHMGEDMGESKELYFCWSLDGKKLFAVVRNGSYIAVADYNLNTRVLGGWTPIIGKMHDDNLGADADYRDGVGTAAWLNTPCQMVAGPDGDYFLADRNNHIIRRIVENAPGSFQVTTYAGQPKTEGYVDGKPLKSQFRQPSGLTVDLETGTIYVADRDNQRIRKIVVE</sequence>
<dbReference type="SUPFAM" id="SSF101898">
    <property type="entry name" value="NHL repeat"/>
    <property type="match status" value="1"/>
</dbReference>
<proteinExistence type="predicted"/>
<evidence type="ECO:0000259" key="2">
    <source>
        <dbReference type="Pfam" id="PF01833"/>
    </source>
</evidence>
<dbReference type="AlphaFoldDB" id="A0A412TU12"/>
<dbReference type="InterPro" id="IPR014756">
    <property type="entry name" value="Ig_E-set"/>
</dbReference>
<comment type="caution">
    <text evidence="4">The sequence shown here is derived from an EMBL/GenBank/DDBJ whole genome shotgun (WGS) entry which is preliminary data.</text>
</comment>
<dbReference type="Proteomes" id="UP000284243">
    <property type="component" value="Unassembled WGS sequence"/>
</dbReference>
<dbReference type="Pfam" id="PF01436">
    <property type="entry name" value="NHL"/>
    <property type="match status" value="1"/>
</dbReference>
<reference evidence="3" key="2">
    <citation type="submission" date="2023-01" db="EMBL/GenBank/DDBJ databases">
        <title>Human gut microbiome strain richness.</title>
        <authorList>
            <person name="Chen-Liaw A."/>
        </authorList>
    </citation>
    <scope>NUCLEOTIDE SEQUENCE</scope>
    <source>
        <strain evidence="3">RTP21484st1_B7_RTP21484_190118</strain>
    </source>
</reference>
<dbReference type="InterPro" id="IPR011042">
    <property type="entry name" value="6-blade_b-propeller_TolB-like"/>
</dbReference>
<evidence type="ECO:0000313" key="4">
    <source>
        <dbReference type="EMBL" id="RGU57259.1"/>
    </source>
</evidence>
<dbReference type="Pfam" id="PF01833">
    <property type="entry name" value="TIG"/>
    <property type="match status" value="1"/>
</dbReference>
<reference evidence="4 5" key="1">
    <citation type="submission" date="2018-08" db="EMBL/GenBank/DDBJ databases">
        <title>A genome reference for cultivated species of the human gut microbiota.</title>
        <authorList>
            <person name="Zou Y."/>
            <person name="Xue W."/>
            <person name="Luo G."/>
        </authorList>
    </citation>
    <scope>NUCLEOTIDE SEQUENCE [LARGE SCALE GENOMIC DNA]</scope>
    <source>
        <strain evidence="4 5">AF16-14</strain>
    </source>
</reference>